<protein>
    <submittedName>
        <fullName evidence="1">Uncharacterized protein</fullName>
    </submittedName>
</protein>
<keyword evidence="2" id="KW-1185">Reference proteome</keyword>
<dbReference type="Gene3D" id="2.60.120.200">
    <property type="match status" value="1"/>
</dbReference>
<organism evidence="1 2">
    <name type="scientific">Protea cynaroides</name>
    <dbReference type="NCBI Taxonomy" id="273540"/>
    <lineage>
        <taxon>Eukaryota</taxon>
        <taxon>Viridiplantae</taxon>
        <taxon>Streptophyta</taxon>
        <taxon>Embryophyta</taxon>
        <taxon>Tracheophyta</taxon>
        <taxon>Spermatophyta</taxon>
        <taxon>Magnoliopsida</taxon>
        <taxon>Proteales</taxon>
        <taxon>Proteaceae</taxon>
        <taxon>Protea</taxon>
    </lineage>
</organism>
<proteinExistence type="predicted"/>
<comment type="caution">
    <text evidence="1">The sequence shown here is derived from an EMBL/GenBank/DDBJ whole genome shotgun (WGS) entry which is preliminary data.</text>
</comment>
<reference evidence="1" key="1">
    <citation type="journal article" date="2023" name="Plant J.">
        <title>The genome of the king protea, Protea cynaroides.</title>
        <authorList>
            <person name="Chang J."/>
            <person name="Duong T.A."/>
            <person name="Schoeman C."/>
            <person name="Ma X."/>
            <person name="Roodt D."/>
            <person name="Barker N."/>
            <person name="Li Z."/>
            <person name="Van de Peer Y."/>
            <person name="Mizrachi E."/>
        </authorList>
    </citation>
    <scope>NUCLEOTIDE SEQUENCE</scope>
    <source>
        <tissue evidence="1">Young leaves</tissue>
    </source>
</reference>
<sequence>MPLFATYVLYRPCLGGKTGDNEAFGTAKVSTKLDEERGRVGRGIEEMLISICLWWRGFRADGGQHLLLLLWWVNGGTGWEDDGGESGRRSSDSWRREGGCSRLDKLKPIPVTADDWETQGGMVKTNWTHAPFVASYKSFDNNSYECPFCVTVDDNVKRCSAGDKGCIN</sequence>
<name>A0A9Q0QR65_9MAGN</name>
<dbReference type="OrthoDB" id="4781at2759"/>
<dbReference type="EMBL" id="JAMYWD010000006">
    <property type="protein sequence ID" value="KAJ4968850.1"/>
    <property type="molecule type" value="Genomic_DNA"/>
</dbReference>
<dbReference type="AlphaFoldDB" id="A0A9Q0QR65"/>
<gene>
    <name evidence="1" type="ORF">NE237_015551</name>
</gene>
<dbReference type="SUPFAM" id="SSF49899">
    <property type="entry name" value="Concanavalin A-like lectins/glucanases"/>
    <property type="match status" value="1"/>
</dbReference>
<dbReference type="Proteomes" id="UP001141806">
    <property type="component" value="Unassembled WGS sequence"/>
</dbReference>
<accession>A0A9Q0QR65</accession>
<evidence type="ECO:0000313" key="1">
    <source>
        <dbReference type="EMBL" id="KAJ4968850.1"/>
    </source>
</evidence>
<evidence type="ECO:0000313" key="2">
    <source>
        <dbReference type="Proteomes" id="UP001141806"/>
    </source>
</evidence>
<dbReference type="InterPro" id="IPR013320">
    <property type="entry name" value="ConA-like_dom_sf"/>
</dbReference>